<geneLocation type="plasmid" evidence="3">
    <name>pKVU_100</name>
</geneLocation>
<dbReference type="Pfam" id="PF07007">
    <property type="entry name" value="LprI"/>
    <property type="match status" value="1"/>
</dbReference>
<keyword evidence="2" id="KW-0614">Plasmid</keyword>
<evidence type="ECO:0000313" key="3">
    <source>
        <dbReference type="Proteomes" id="UP000000692"/>
    </source>
</evidence>
<dbReference type="Proteomes" id="UP000000692">
    <property type="component" value="Plasmid 1"/>
</dbReference>
<evidence type="ECO:0000313" key="2">
    <source>
        <dbReference type="EMBL" id="AEM42664.1"/>
    </source>
</evidence>
<organism evidence="2 3">
    <name type="scientific">Ketogulonicigenium vulgare (strain WSH-001)</name>
    <dbReference type="NCBI Taxonomy" id="759362"/>
    <lineage>
        <taxon>Bacteria</taxon>
        <taxon>Pseudomonadati</taxon>
        <taxon>Pseudomonadota</taxon>
        <taxon>Alphaproteobacteria</taxon>
        <taxon>Rhodobacterales</taxon>
        <taxon>Roseobacteraceae</taxon>
        <taxon>Ketogulonicigenium</taxon>
    </lineage>
</organism>
<accession>F9YBB2</accession>
<sequence length="262" mass="27651">MPVAGGAEIFVPPDPARWAAADRFIWSLPQKWGNVAARPKECAMKYVIAAVTAALVLPSFAAAQAGFDCAKAQTDTEFAICKDAKIAAADLAMTRAYTALMERAGAPLQSLLRADQRAFLAQRTESYDTAGTSDAAFERLHFQTENRMSMLQRVTLDEVPGLVGTWRSANGTITIAPSPDDSSFITVEAVAADQANGSWLCEYSGDLILSGPDSAAMETLGGVFGVARSGAVLIIAQPYCSEAGPTPDGSLQGTYFRIGAES</sequence>
<feature type="domain" description="Lysozyme inhibitor LprI-like N-terminal" evidence="1">
    <location>
        <begin position="69"/>
        <end position="127"/>
    </location>
</feature>
<proteinExistence type="predicted"/>
<name>F9YBB2_KETVW</name>
<gene>
    <name evidence="2" type="ordered locus">KVU_PA0247</name>
</gene>
<dbReference type="OrthoDB" id="7066062at2"/>
<dbReference type="Gene3D" id="1.20.1270.180">
    <property type="match status" value="1"/>
</dbReference>
<dbReference type="HOGENOM" id="CLU_1060803_0_0_5"/>
<dbReference type="InterPro" id="IPR009739">
    <property type="entry name" value="LprI-like_N"/>
</dbReference>
<dbReference type="KEGG" id="kvl:KVU_PA0247"/>
<keyword evidence="3" id="KW-1185">Reference proteome</keyword>
<evidence type="ECO:0000259" key="1">
    <source>
        <dbReference type="Pfam" id="PF07007"/>
    </source>
</evidence>
<dbReference type="AlphaFoldDB" id="F9YBB2"/>
<dbReference type="EMBL" id="CP002019">
    <property type="protein sequence ID" value="AEM42664.1"/>
    <property type="molecule type" value="Genomic_DNA"/>
</dbReference>
<reference evidence="2 3" key="1">
    <citation type="journal article" date="2011" name="J. Bacteriol.">
        <title>Complete genome sequence of the industrial strain Ketogulonicigenium vulgare WSH-001.</title>
        <authorList>
            <person name="Liu L."/>
            <person name="Li Y."/>
            <person name="Zhang J."/>
            <person name="Zhou Z."/>
            <person name="Liu J."/>
            <person name="Li X."/>
            <person name="Zhou J."/>
            <person name="Du G."/>
            <person name="Wang L."/>
            <person name="Chen J."/>
        </authorList>
    </citation>
    <scope>NUCLEOTIDE SEQUENCE [LARGE SCALE GENOMIC DNA]</scope>
    <source>
        <strain evidence="2 3">WSH-001</strain>
        <plasmid evidence="3">pKVU_100</plasmid>
    </source>
</reference>
<protein>
    <recommendedName>
        <fullName evidence="1">Lysozyme inhibitor LprI-like N-terminal domain-containing protein</fullName>
    </recommendedName>
</protein>